<comment type="cofactor">
    <cofactor evidence="1">
        <name>pantetheine 4'-phosphate</name>
        <dbReference type="ChEBI" id="CHEBI:47942"/>
    </cofactor>
</comment>
<dbReference type="SUPFAM" id="SSF56801">
    <property type="entry name" value="Acetyl-CoA synthetase-like"/>
    <property type="match status" value="2"/>
</dbReference>
<dbReference type="InterPro" id="IPR009081">
    <property type="entry name" value="PP-bd_ACP"/>
</dbReference>
<dbReference type="CDD" id="cd19531">
    <property type="entry name" value="LCL_NRPS-like"/>
    <property type="match status" value="1"/>
</dbReference>
<dbReference type="SMART" id="SM00823">
    <property type="entry name" value="PKS_PP"/>
    <property type="match status" value="2"/>
</dbReference>
<feature type="domain" description="Carrier" evidence="7">
    <location>
        <begin position="127"/>
        <end position="201"/>
    </location>
</feature>
<proteinExistence type="inferred from homology"/>
<evidence type="ECO:0000256" key="1">
    <source>
        <dbReference type="ARBA" id="ARBA00001957"/>
    </source>
</evidence>
<keyword evidence="4" id="KW-0597">Phosphoprotein</keyword>
<dbReference type="Gene3D" id="3.30.559.30">
    <property type="entry name" value="Nonribosomal peptide synthetase, condensation domain"/>
    <property type="match status" value="3"/>
</dbReference>
<dbReference type="InterPro" id="IPR000873">
    <property type="entry name" value="AMP-dep_synth/lig_dom"/>
</dbReference>
<dbReference type="Gene3D" id="3.30.300.30">
    <property type="match status" value="2"/>
</dbReference>
<dbReference type="NCBIfam" id="TIGR01720">
    <property type="entry name" value="NRPS-para261"/>
    <property type="match status" value="1"/>
</dbReference>
<dbReference type="InterPro" id="IPR023213">
    <property type="entry name" value="CAT-like_dom_sf"/>
</dbReference>
<evidence type="ECO:0000256" key="3">
    <source>
        <dbReference type="ARBA" id="ARBA00022450"/>
    </source>
</evidence>
<keyword evidence="5" id="KW-0677">Repeat</keyword>
<accession>A0ABT9W5G2</accession>
<dbReference type="Gene3D" id="3.40.50.980">
    <property type="match status" value="2"/>
</dbReference>
<dbReference type="InterPro" id="IPR020845">
    <property type="entry name" value="AMP-binding_CS"/>
</dbReference>
<dbReference type="InterPro" id="IPR001242">
    <property type="entry name" value="Condensation_dom"/>
</dbReference>
<keyword evidence="6" id="KW-0045">Antibiotic biosynthesis</keyword>
<dbReference type="InterPro" id="IPR010071">
    <property type="entry name" value="AA_adenyl_dom"/>
</dbReference>
<dbReference type="EMBL" id="JAUSTY010000029">
    <property type="protein sequence ID" value="MDQ0168365.1"/>
    <property type="molecule type" value="Genomic_DNA"/>
</dbReference>
<evidence type="ECO:0000256" key="5">
    <source>
        <dbReference type="ARBA" id="ARBA00022737"/>
    </source>
</evidence>
<feature type="domain" description="Carrier" evidence="7">
    <location>
        <begin position="1665"/>
        <end position="1740"/>
    </location>
</feature>
<dbReference type="NCBIfam" id="TIGR01733">
    <property type="entry name" value="AA-adenyl-dom"/>
    <property type="match status" value="1"/>
</dbReference>
<evidence type="ECO:0000256" key="2">
    <source>
        <dbReference type="ARBA" id="ARBA00006432"/>
    </source>
</evidence>
<evidence type="ECO:0000313" key="8">
    <source>
        <dbReference type="EMBL" id="MDQ0168365.1"/>
    </source>
</evidence>
<dbReference type="PROSITE" id="PS50075">
    <property type="entry name" value="CARRIER"/>
    <property type="match status" value="2"/>
</dbReference>
<dbReference type="Pfam" id="PF00668">
    <property type="entry name" value="Condensation"/>
    <property type="match status" value="3"/>
</dbReference>
<dbReference type="CDD" id="cd19534">
    <property type="entry name" value="E_NRPS"/>
    <property type="match status" value="1"/>
</dbReference>
<dbReference type="Pfam" id="PF13193">
    <property type="entry name" value="AMP-binding_C"/>
    <property type="match status" value="2"/>
</dbReference>
<dbReference type="PANTHER" id="PTHR45527:SF14">
    <property type="entry name" value="PLIPASTATIN SYNTHASE SUBUNIT B"/>
    <property type="match status" value="1"/>
</dbReference>
<dbReference type="InterPro" id="IPR045851">
    <property type="entry name" value="AMP-bd_C_sf"/>
</dbReference>
<dbReference type="SUPFAM" id="SSF52777">
    <property type="entry name" value="CoA-dependent acyltransferases"/>
    <property type="match status" value="6"/>
</dbReference>
<protein>
    <submittedName>
        <fullName evidence="8">Amino acid adenylation domain-containing protein/non-ribosomal peptide synthase protein (TIGR01720 family)</fullName>
    </submittedName>
</protein>
<keyword evidence="9" id="KW-1185">Reference proteome</keyword>
<gene>
    <name evidence="8" type="ORF">J2S11_004327</name>
</gene>
<dbReference type="PROSITE" id="PS00455">
    <property type="entry name" value="AMP_BINDING"/>
    <property type="match status" value="1"/>
</dbReference>
<dbReference type="InterPro" id="IPR025110">
    <property type="entry name" value="AMP-bd_C"/>
</dbReference>
<dbReference type="CDD" id="cd19543">
    <property type="entry name" value="DCL_NRPS"/>
    <property type="match status" value="1"/>
</dbReference>
<dbReference type="Gene3D" id="1.10.1200.10">
    <property type="entry name" value="ACP-like"/>
    <property type="match status" value="2"/>
</dbReference>
<dbReference type="Pfam" id="PF00550">
    <property type="entry name" value="PP-binding"/>
    <property type="match status" value="2"/>
</dbReference>
<dbReference type="InterPro" id="IPR010060">
    <property type="entry name" value="NRPS_synth"/>
</dbReference>
<comment type="similarity">
    <text evidence="2">Belongs to the ATP-dependent AMP-binding enzyme family.</text>
</comment>
<organism evidence="8 9">
    <name type="scientific">Caldalkalibacillus horti</name>
    <dbReference type="NCBI Taxonomy" id="77523"/>
    <lineage>
        <taxon>Bacteria</taxon>
        <taxon>Bacillati</taxon>
        <taxon>Bacillota</taxon>
        <taxon>Bacilli</taxon>
        <taxon>Bacillales</taxon>
        <taxon>Bacillaceae</taxon>
        <taxon>Caldalkalibacillus</taxon>
    </lineage>
</organism>
<name>A0ABT9W5G2_9BACI</name>
<dbReference type="SUPFAM" id="SSF47336">
    <property type="entry name" value="ACP-like"/>
    <property type="match status" value="2"/>
</dbReference>
<reference evidence="8 9" key="1">
    <citation type="submission" date="2023-07" db="EMBL/GenBank/DDBJ databases">
        <title>Genomic Encyclopedia of Type Strains, Phase IV (KMG-IV): sequencing the most valuable type-strain genomes for metagenomic binning, comparative biology and taxonomic classification.</title>
        <authorList>
            <person name="Goeker M."/>
        </authorList>
    </citation>
    <scope>NUCLEOTIDE SEQUENCE [LARGE SCALE GENOMIC DNA]</scope>
    <source>
        <strain evidence="8 9">DSM 12751</strain>
    </source>
</reference>
<evidence type="ECO:0000313" key="9">
    <source>
        <dbReference type="Proteomes" id="UP001235840"/>
    </source>
</evidence>
<dbReference type="Gene3D" id="2.30.38.10">
    <property type="entry name" value="Luciferase, Domain 3"/>
    <property type="match status" value="1"/>
</dbReference>
<dbReference type="PROSITE" id="PS00012">
    <property type="entry name" value="PHOSPHOPANTETHEINE"/>
    <property type="match status" value="2"/>
</dbReference>
<evidence type="ECO:0000259" key="7">
    <source>
        <dbReference type="PROSITE" id="PS50075"/>
    </source>
</evidence>
<comment type="caution">
    <text evidence="8">The sequence shown here is derived from an EMBL/GenBank/DDBJ whole genome shotgun (WGS) entry which is preliminary data.</text>
</comment>
<dbReference type="Pfam" id="PF00501">
    <property type="entry name" value="AMP-binding"/>
    <property type="match status" value="1"/>
</dbReference>
<evidence type="ECO:0000256" key="4">
    <source>
        <dbReference type="ARBA" id="ARBA00022553"/>
    </source>
</evidence>
<dbReference type="InterPro" id="IPR020806">
    <property type="entry name" value="PKS_PP-bd"/>
</dbReference>
<dbReference type="InterPro" id="IPR006162">
    <property type="entry name" value="Ppantetheine_attach_site"/>
</dbReference>
<dbReference type="PANTHER" id="PTHR45527">
    <property type="entry name" value="NONRIBOSOMAL PEPTIDE SYNTHETASE"/>
    <property type="match status" value="1"/>
</dbReference>
<evidence type="ECO:0000256" key="6">
    <source>
        <dbReference type="ARBA" id="ARBA00023194"/>
    </source>
</evidence>
<keyword evidence="3" id="KW-0596">Phosphopantetheine</keyword>
<dbReference type="Gene3D" id="3.30.559.10">
    <property type="entry name" value="Chloramphenicol acetyltransferase-like domain"/>
    <property type="match status" value="3"/>
</dbReference>
<dbReference type="CDD" id="cd05930">
    <property type="entry name" value="A_NRPS"/>
    <property type="match status" value="1"/>
</dbReference>
<sequence>MARWLADGQIEYLGRIDHQVKIRGYRIELDEIVHQLLQHTDISEALVVALKDQQEQAYLCAYIVPVEGREISIPEVRQYLLEKLPEYMVPVHFKKLEFFPLTANGKVDRMALPKPNEAIESQSEYVEPSNGIERIVVQVWESVLGVPRISVLDHFFELGGDSIKAIQVSSRLYANGLKMEVKDIFQYPILKAFAQRIKKDTKKLEDGPVEGDVALTPIQRWFFEQNFTDQHHFNQSIALYREEGFNPDYVGAAFKKIVEHHDALRATFTVDKSKVKQTFLKTEDCLCDYQVISLDLATEMAHSEIARIIQQSQKSFDLTKGPLLKVILFQTKQGDHLFLTAHHLVMDGVSWRIILEDFSKLYTQGVAGEDMVLGNKSSSYKEWADYLQEYAQSKELKRERKYWKRLHEHAPPRKKWEIESGRDSYLYQDSVDIKVTLTKEETAQLLRYGHRTYGLEMNEILLAALGLAVRGWDGSNKVLIHLEGHGREEMVDHIRLDQTIGWFTSMFPVLVDLNDCSTLEDALIAVKEDMRRIPNRGIGYGIIRYLDDQQTGLSEEQQAWRKPEISFNYLGQFDQDMNGNLFQLSTISLGEQISPTMERIAPIEFNGMLIHEQLTFKLTYPKSDLSEGQADQLAKLFAEQLRRIGSHFNQATERVFTPSDFKNEGITRQEWRVVQEFAATRKEGLEAIYSLSAMQEGLYFHSLMDQRSAAYFEQISFQIRGFLDPSALDSSFQALVQRYDIFRTSFIHEGLSRPQQLVFKGLDTKIKFHDLSGLDEGEKEEQYGRIKKHDRNKGFDLAQDVLVRLTVLKLSESRYKVIWSHHHILLDAWCLGIIFKELFGLYGSRIQGENLPENQTTPYSQYISWLEKQDKEEALDYWKSYLNGYSERIEIPRLYQKQVQSEYELEEVSFKLDEQVTFALDKIALSKTTTLSNVMRVAWGILLQKYNQTDDIVFGTVVSGRPAEIAGIEQMVGLFINTVPIRIQFNDQSFSSLLEEVHQVSLESLSYDYVSLADIQEQTELGQHLLNHVVVFENTPVANDFNEMEQIEKELGIQIDQVEAFEQTSYDFDVTIAPGKELFIKFSYNKNVYKKAYVQQIARHFQEIMNSIALNPDVNPNQIECLSSEERQQLVVGFNAKQAQLPTDQTTVHLIEQQVIKNPDSTAVRFGSEEYTYSYLNQHANQMARYLLKRGTQQEELVAILMDRSPKMVESILGIWKAGGAYIPIDPEYPKSRIETIIQESGAKYIISSSILTERIWGTDEAEDTDQFIKDLSCILVDQEDEFIAQEPNSNLDVEILPSNLAYVIFTSGSTGKPKGAMIEHAGMLNHILAEVDELHLSYKTVMAQNASHCFDISVWQFFAPLTVGGVSVIYPNDVVFNSTQFLDSIIRDEVTILEVVPAYLGLMMDDMVEQNRLPTALQYLMITGETVKQAMVRRWFELCPDIPMVNAYGPAEAADDITQYTMKQCPQTEHIPIGKPLQNLNIYIVGDHMQLLPVGVVGEICVSGIGVGRGYLHQKELSQAVFTDDPFGSNPSRLYKTGDLGRWLPDGNIEFFGRKDYQVKIRGFRIELGEIEARLVEHEQVKEAVVLDVEDDQGSKYLCAYVLTAEGVSVHELKRFIGQTLPDYMVPTVIMFMEQFPVNANGKVDRKALPKPINTGESKTAYAAPSTMIEQKLNDIWYEILGNERMGIDTSFFEVGGHSIKAMALSSKIQKEFKLDMELIQVFRNPTIREQARYLSHAGKHEEVVIEKAEEREHYPVSFGQKRMFIVHQMLDSKSSYNIPQMTLIKGKLDLLRMENSINHLLARHESLRTSFHLKDGEPVQVIHSGVDFKLDLIDMRDLELNNPEKERNEAIDKAIRDFIQPFELGTAPLFRAGIIRCANDRYILMLDTHHIISDGVSSMLLASELLDLYQGKPLANLEIQYKDYALWQREQLQSSKLQQQQKYWVQEFTQGIPVLQLPTDFVRPALKSYVGHAIDFELDEGLSIRIKNRAEEAGTTLFIYLLAAYHVLLYKYSGQEEIVIGSPVAGRHYNGLEHLLGMFVNTLALRNKLEPKQSFANFLENVRHKALHAYENQDYPLEELVSSLKLQVDKSRNPLFDVVFVIQNIDTPKMDTGELHVSAFPMNQTTSKFDLTFLVVEKDETLLFNVEYSTQLFKEQTIRQISEDYRALLKSIVDQPTVLIEDIRLTRESYKEEKVITDEISFDF</sequence>
<dbReference type="Proteomes" id="UP001235840">
    <property type="component" value="Unassembled WGS sequence"/>
</dbReference>
<dbReference type="InterPro" id="IPR036736">
    <property type="entry name" value="ACP-like_sf"/>
</dbReference>